<dbReference type="RefSeq" id="WP_048755886.1">
    <property type="nucleotide sequence ID" value="NZ_CCAZ020000001.1"/>
</dbReference>
<sequence>MNSLPTQTADEARHPYRRPRDSATLILVDRNGSVPKVLLGRRRADLVFMPNKLVFPGGSVDATDHRIPLATELPNALETKLVAGSPKTTPARARALVVAAIREACEETGLCLGSKPSIPLKPAQIATLKGEWRPFAETGLLPDPSQLYLIARAITPPGLVRRFDTRFFTADISAIAHTVNGVVHADAELVELKWIELGAAPLADIHSMTQSVLDELNARLTMGPLTHQAEVPFFHFRNGARLRDTL</sequence>
<dbReference type="SUPFAM" id="SSF55811">
    <property type="entry name" value="Nudix"/>
    <property type="match status" value="1"/>
</dbReference>
<dbReference type="InterPro" id="IPR039121">
    <property type="entry name" value="NUDT19"/>
</dbReference>
<accession>A0A090MJQ9</accession>
<comment type="cofactor">
    <cofactor evidence="2">
        <name>Mg(2+)</name>
        <dbReference type="ChEBI" id="CHEBI:18420"/>
    </cofactor>
</comment>
<dbReference type="EMBL" id="CCAZ020000001">
    <property type="protein sequence ID" value="CEG07730.1"/>
    <property type="molecule type" value="Genomic_DNA"/>
</dbReference>
<dbReference type="GO" id="GO:0016818">
    <property type="term" value="F:hydrolase activity, acting on acid anhydrides, in phosphorus-containing anhydrides"/>
    <property type="evidence" value="ECO:0007669"/>
    <property type="project" value="InterPro"/>
</dbReference>
<dbReference type="OrthoDB" id="9805905at2"/>
<gene>
    <name evidence="8" type="ORF">BN961_01131</name>
</gene>
<dbReference type="STRING" id="1035.BN961_01131"/>
<dbReference type="PANTHER" id="PTHR12318:SF0">
    <property type="entry name" value="ACYL-COENZYME A DIPHOSPHATASE NUDT19"/>
    <property type="match status" value="1"/>
</dbReference>
<comment type="caution">
    <text evidence="8">The sequence shown here is derived from an EMBL/GenBank/DDBJ whole genome shotgun (WGS) entry which is preliminary data.</text>
</comment>
<dbReference type="AlphaFoldDB" id="A0A090MJQ9"/>
<dbReference type="Proteomes" id="UP000035762">
    <property type="component" value="Unassembled WGS sequence"/>
</dbReference>
<protein>
    <submittedName>
        <fullName evidence="8">NUDIX domain protein</fullName>
    </submittedName>
</protein>
<evidence type="ECO:0000259" key="7">
    <source>
        <dbReference type="PROSITE" id="PS51462"/>
    </source>
</evidence>
<evidence type="ECO:0000256" key="6">
    <source>
        <dbReference type="ARBA" id="ARBA00023211"/>
    </source>
</evidence>
<comment type="cofactor">
    <cofactor evidence="1">
        <name>Mn(2+)</name>
        <dbReference type="ChEBI" id="CHEBI:29035"/>
    </cofactor>
</comment>
<dbReference type="GO" id="GO:0046872">
    <property type="term" value="F:metal ion binding"/>
    <property type="evidence" value="ECO:0007669"/>
    <property type="project" value="UniProtKB-KW"/>
</dbReference>
<name>A0A090MJQ9_AFIFE</name>
<keyword evidence="3" id="KW-0479">Metal-binding</keyword>
<dbReference type="InterPro" id="IPR015797">
    <property type="entry name" value="NUDIX_hydrolase-like_dom_sf"/>
</dbReference>
<dbReference type="Gene3D" id="3.90.79.10">
    <property type="entry name" value="Nucleoside Triphosphate Pyrophosphohydrolase"/>
    <property type="match status" value="1"/>
</dbReference>
<evidence type="ECO:0000313" key="8">
    <source>
        <dbReference type="EMBL" id="CEG07730.1"/>
    </source>
</evidence>
<evidence type="ECO:0000256" key="5">
    <source>
        <dbReference type="ARBA" id="ARBA00022842"/>
    </source>
</evidence>
<keyword evidence="5" id="KW-0460">Magnesium</keyword>
<organism evidence="8 9">
    <name type="scientific">Afipia felis</name>
    <name type="common">Cat scratch disease bacillus</name>
    <dbReference type="NCBI Taxonomy" id="1035"/>
    <lineage>
        <taxon>Bacteria</taxon>
        <taxon>Pseudomonadati</taxon>
        <taxon>Pseudomonadota</taxon>
        <taxon>Alphaproteobacteria</taxon>
        <taxon>Hyphomicrobiales</taxon>
        <taxon>Nitrobacteraceae</taxon>
        <taxon>Afipia</taxon>
    </lineage>
</organism>
<keyword evidence="4" id="KW-0378">Hydrolase</keyword>
<evidence type="ECO:0000256" key="2">
    <source>
        <dbReference type="ARBA" id="ARBA00001946"/>
    </source>
</evidence>
<keyword evidence="9" id="KW-1185">Reference proteome</keyword>
<reference evidence="8 9" key="1">
    <citation type="journal article" date="2014" name="Genome Announc.">
        <title>Genome Sequence of Afipia felis Strain 76713, Isolated in Hospital Water Using an Amoeba Co-Culture Procedure.</title>
        <authorList>
            <person name="Benamar S."/>
            <person name="La Scola B."/>
            <person name="Croce O."/>
        </authorList>
    </citation>
    <scope>NUCLEOTIDE SEQUENCE [LARGE SCALE GENOMIC DNA]</scope>
    <source>
        <strain evidence="8 9">76713</strain>
    </source>
</reference>
<evidence type="ECO:0000256" key="1">
    <source>
        <dbReference type="ARBA" id="ARBA00001936"/>
    </source>
</evidence>
<evidence type="ECO:0000313" key="9">
    <source>
        <dbReference type="Proteomes" id="UP000035762"/>
    </source>
</evidence>
<dbReference type="CDD" id="cd18870">
    <property type="entry name" value="NUDIX_AcylCoAdiphos_Nudt19"/>
    <property type="match status" value="1"/>
</dbReference>
<evidence type="ECO:0000256" key="3">
    <source>
        <dbReference type="ARBA" id="ARBA00022723"/>
    </source>
</evidence>
<dbReference type="PANTHER" id="PTHR12318">
    <property type="entry name" value="TESTOSTERONE-REGULATED PROTEIN RP2"/>
    <property type="match status" value="1"/>
</dbReference>
<dbReference type="InterPro" id="IPR000086">
    <property type="entry name" value="NUDIX_hydrolase_dom"/>
</dbReference>
<dbReference type="PROSITE" id="PS51462">
    <property type="entry name" value="NUDIX"/>
    <property type="match status" value="1"/>
</dbReference>
<evidence type="ECO:0000256" key="4">
    <source>
        <dbReference type="ARBA" id="ARBA00022801"/>
    </source>
</evidence>
<feature type="domain" description="Nudix hydrolase" evidence="7">
    <location>
        <begin position="18"/>
        <end position="218"/>
    </location>
</feature>
<proteinExistence type="predicted"/>
<keyword evidence="6" id="KW-0464">Manganese</keyword>